<comment type="caution">
    <text evidence="1">The sequence shown here is derived from an EMBL/GenBank/DDBJ whole genome shotgun (WGS) entry which is preliminary data.</text>
</comment>
<evidence type="ECO:0000313" key="2">
    <source>
        <dbReference type="Proteomes" id="UP001444661"/>
    </source>
</evidence>
<sequence length="212" mass="23174">MAGSTNIVLHNGKAYAQQAKQSLAFRRFLLLAKMATDAGLCAQDVRSVISKYYQWLEPAGRANLAKFAGTHIGYVSRTAGAVPTSLYEVKKEGGRDYELRQSILSEAVDEALRDPLALYGEKGWFLDFVAWLKWGEPLELAVLDPAMYAVLMAQQLLASPGLALPEPVRGRVKQAWWSTFGLLSRAQVEACACAPVAEEACGRAVYPNHAGR</sequence>
<dbReference type="Proteomes" id="UP001444661">
    <property type="component" value="Unassembled WGS sequence"/>
</dbReference>
<dbReference type="EMBL" id="JAQQWK010000003">
    <property type="protein sequence ID" value="KAK8045530.1"/>
    <property type="molecule type" value="Genomic_DNA"/>
</dbReference>
<keyword evidence="2" id="KW-1185">Reference proteome</keyword>
<proteinExistence type="predicted"/>
<evidence type="ECO:0000313" key="1">
    <source>
        <dbReference type="EMBL" id="KAK8045530.1"/>
    </source>
</evidence>
<gene>
    <name evidence="1" type="ORF">PG993_005554</name>
</gene>
<name>A0ABR1THV4_9PEZI</name>
<accession>A0ABR1THV4</accession>
<protein>
    <submittedName>
        <fullName evidence="1">Uncharacterized protein</fullName>
    </submittedName>
</protein>
<organism evidence="1 2">
    <name type="scientific">Apiospora rasikravindrae</name>
    <dbReference type="NCBI Taxonomy" id="990691"/>
    <lineage>
        <taxon>Eukaryota</taxon>
        <taxon>Fungi</taxon>
        <taxon>Dikarya</taxon>
        <taxon>Ascomycota</taxon>
        <taxon>Pezizomycotina</taxon>
        <taxon>Sordariomycetes</taxon>
        <taxon>Xylariomycetidae</taxon>
        <taxon>Amphisphaeriales</taxon>
        <taxon>Apiosporaceae</taxon>
        <taxon>Apiospora</taxon>
    </lineage>
</organism>
<reference evidence="1 2" key="1">
    <citation type="submission" date="2023-01" db="EMBL/GenBank/DDBJ databases">
        <title>Analysis of 21 Apiospora genomes using comparative genomics revels a genus with tremendous synthesis potential of carbohydrate active enzymes and secondary metabolites.</title>
        <authorList>
            <person name="Sorensen T."/>
        </authorList>
    </citation>
    <scope>NUCLEOTIDE SEQUENCE [LARGE SCALE GENOMIC DNA]</scope>
    <source>
        <strain evidence="1 2">CBS 33761</strain>
    </source>
</reference>